<keyword evidence="13" id="KW-1185">Reference proteome</keyword>
<dbReference type="OrthoDB" id="72053at2759"/>
<dbReference type="GO" id="GO:0034976">
    <property type="term" value="P:response to endoplasmic reticulum stress"/>
    <property type="evidence" value="ECO:0007669"/>
    <property type="project" value="TreeGrafter"/>
</dbReference>
<sequence length="880" mass="97086">MAPFPLTKTRTASSCIFLIYVFVAFVRADQGETANDVDSFGAPPLGHIVRSSIPPVPRLLSRADSAAKALKPAKRQSATPLQDLHDYNAGSHSHSPGHENLDGCTPEEGCQTPRHSGGKRKPEMLSTAVMSRGAVSLTDDNYHDFMAAHSMVLVLYYAPWCYWSQRTSPEFDAAARVLAHDKTDPPVFLAKVDCTQHTQVMRKEDIQEYPTLKFFMHGHPKEYTGGRKRAEILKWLQENLDRDRIIASVNALEEVLATRQLGTLVVIAAQELPRPVAVQGGAAPSSSDSSPATLGGHNFGEGAASVTTQRALRLGMAKTGSNLEANASDLVTTSGETPPLSGGTPSRRVRAAGHSRGNTADQKDPLVSTSGAVSHASKKIDREIFVKVSRMMGSDVLFGEIADPDVLQYYLDIHVRPYMKTRLDMAHIHLPFIAAFPSQSDSDDFEERPPSLVAGAVEEEIVIYTGAFNDQESLIRFVQTHKFPPALPFTGIVAPRLFEDGRPICVMFLDDASSVKRNGQVHVPIERTLEIRKMFEDVASTYRSQLIFTVSGTKEPHEKRLLTLLGVEDDREGPQLRIVTFNPSGNGKYHPALKFRPIQTTPLNNGTSRSTTGEDFSKGTNSMEKKPEETNQGSDLQKRTGLRSSTIPSVEEPSVELQQERPSRKEGLRNMRSQSSLDENALQEFKENLKNFVTGYLDGSLAPYLRSEPVPAEEENQGVLKVVVGSTFNELVLQTDKDVLVEFGAPWCGHCRKVEPTLKMVAAVLRDSGSELLVAKMDATRNEVKDLYFTGYPTLLLFPANKKADPLMYQGDRSEEDLLQWLAANVDRKDINLELCSEKIKRLLEQQLMLKSGPVSESGEPLISSWGTLTHAERSVLEEL</sequence>
<feature type="domain" description="Thioredoxin" evidence="10">
    <location>
        <begin position="696"/>
        <end position="827"/>
    </location>
</feature>
<proteinExistence type="inferred from homology"/>
<gene>
    <name evidence="12" type="ORF">BN1204_061800</name>
    <name evidence="11" type="ORF">NCLIV_061800</name>
</gene>
<comment type="similarity">
    <text evidence="3">Belongs to the protein disulfide isomerase family.</text>
</comment>
<dbReference type="CDD" id="cd02995">
    <property type="entry name" value="PDI_a_PDI_a'_C"/>
    <property type="match status" value="1"/>
</dbReference>
<evidence type="ECO:0000313" key="12">
    <source>
        <dbReference type="EMBL" id="CEL70498.1"/>
    </source>
</evidence>
<comment type="subcellular location">
    <subcellularLocation>
        <location evidence="2">Endoplasmic reticulum lumen</location>
    </subcellularLocation>
</comment>
<keyword evidence="7" id="KW-0676">Redox-active center</keyword>
<feature type="region of interest" description="Disordered" evidence="8">
    <location>
        <begin position="278"/>
        <end position="301"/>
    </location>
</feature>
<feature type="compositionally biased region" description="Low complexity" evidence="8">
    <location>
        <begin position="282"/>
        <end position="292"/>
    </location>
</feature>
<evidence type="ECO:0000256" key="5">
    <source>
        <dbReference type="ARBA" id="ARBA00022824"/>
    </source>
</evidence>
<dbReference type="GO" id="GO:0006457">
    <property type="term" value="P:protein folding"/>
    <property type="evidence" value="ECO:0007669"/>
    <property type="project" value="TreeGrafter"/>
</dbReference>
<organism evidence="11 13">
    <name type="scientific">Neospora caninum (strain Liverpool)</name>
    <dbReference type="NCBI Taxonomy" id="572307"/>
    <lineage>
        <taxon>Eukaryota</taxon>
        <taxon>Sar</taxon>
        <taxon>Alveolata</taxon>
        <taxon>Apicomplexa</taxon>
        <taxon>Conoidasida</taxon>
        <taxon>Coccidia</taxon>
        <taxon>Eucoccidiorida</taxon>
        <taxon>Eimeriorina</taxon>
        <taxon>Sarcocystidae</taxon>
        <taxon>Neospora</taxon>
    </lineage>
</organism>
<dbReference type="InterPro" id="IPR036249">
    <property type="entry name" value="Thioredoxin-like_sf"/>
</dbReference>
<keyword evidence="6 12" id="KW-0413">Isomerase</keyword>
<evidence type="ECO:0000256" key="8">
    <source>
        <dbReference type="SAM" id="MobiDB-lite"/>
    </source>
</evidence>
<feature type="region of interest" description="Disordered" evidence="8">
    <location>
        <begin position="330"/>
        <end position="373"/>
    </location>
</feature>
<evidence type="ECO:0000256" key="7">
    <source>
        <dbReference type="ARBA" id="ARBA00023284"/>
    </source>
</evidence>
<evidence type="ECO:0000256" key="2">
    <source>
        <dbReference type="ARBA" id="ARBA00004319"/>
    </source>
</evidence>
<dbReference type="EC" id="5.3.4.1" evidence="4"/>
<evidence type="ECO:0000256" key="6">
    <source>
        <dbReference type="ARBA" id="ARBA00023235"/>
    </source>
</evidence>
<evidence type="ECO:0000256" key="3">
    <source>
        <dbReference type="ARBA" id="ARBA00006347"/>
    </source>
</evidence>
<dbReference type="EMBL" id="FR823393">
    <property type="protein sequence ID" value="CBZ55755.1"/>
    <property type="molecule type" value="Genomic_DNA"/>
</dbReference>
<dbReference type="Pfam" id="PF13848">
    <property type="entry name" value="Thioredoxin_6"/>
    <property type="match status" value="1"/>
</dbReference>
<feature type="compositionally biased region" description="Basic and acidic residues" evidence="8">
    <location>
        <begin position="658"/>
        <end position="669"/>
    </location>
</feature>
<evidence type="ECO:0000313" key="11">
    <source>
        <dbReference type="EMBL" id="CBZ55755.1"/>
    </source>
</evidence>
<reference evidence="12" key="4">
    <citation type="journal article" date="2015" name="PLoS ONE">
        <title>Comprehensive Evaluation of Toxoplasma gondii VEG and Neospora caninum LIV Genomes with Tachyzoite Stage Transcriptome and Proteome Defines Novel Transcript Features.</title>
        <authorList>
            <person name="Ramaprasad A."/>
            <person name="Mourier T."/>
            <person name="Naeem R."/>
            <person name="Malas T.B."/>
            <person name="Moussa E."/>
            <person name="Panigrahi A."/>
            <person name="Vermont S.J."/>
            <person name="Otto T.D."/>
            <person name="Wastling J."/>
            <person name="Pain A."/>
        </authorList>
    </citation>
    <scope>NUCLEOTIDE SEQUENCE</scope>
    <source>
        <strain evidence="12">Liverpool</strain>
    </source>
</reference>
<dbReference type="PANTHER" id="PTHR18929">
    <property type="entry name" value="PROTEIN DISULFIDE ISOMERASE"/>
    <property type="match status" value="1"/>
</dbReference>
<feature type="signal peptide" evidence="9">
    <location>
        <begin position="1"/>
        <end position="28"/>
    </location>
</feature>
<dbReference type="RefSeq" id="XP_003885781.1">
    <property type="nucleotide sequence ID" value="XM_003885732.1"/>
</dbReference>
<feature type="chain" id="PRO_5007655315" description="protein disulfide-isomerase" evidence="9">
    <location>
        <begin position="29"/>
        <end position="880"/>
    </location>
</feature>
<evidence type="ECO:0000259" key="10">
    <source>
        <dbReference type="PROSITE" id="PS51352"/>
    </source>
</evidence>
<feature type="region of interest" description="Disordered" evidence="8">
    <location>
        <begin position="71"/>
        <end position="122"/>
    </location>
</feature>
<dbReference type="PROSITE" id="PS51352">
    <property type="entry name" value="THIOREDOXIN_2"/>
    <property type="match status" value="2"/>
</dbReference>
<reference evidence="11" key="1">
    <citation type="submission" date="2011-02" db="EMBL/GenBank/DDBJ databases">
        <authorList>
            <person name="Aslett M."/>
        </authorList>
    </citation>
    <scope>NUCLEOTIDE SEQUENCE</scope>
    <source>
        <strain evidence="11">Liverpool</strain>
    </source>
</reference>
<feature type="compositionally biased region" description="Polar residues" evidence="8">
    <location>
        <begin position="598"/>
        <end position="622"/>
    </location>
</feature>
<comment type="catalytic activity">
    <reaction evidence="1">
        <text>Catalyzes the rearrangement of -S-S- bonds in proteins.</text>
        <dbReference type="EC" id="5.3.4.1"/>
    </reaction>
</comment>
<dbReference type="OMA" id="HGHPKEY"/>
<dbReference type="VEuPathDB" id="ToxoDB:NCLIV_061800"/>
<evidence type="ECO:0000313" key="13">
    <source>
        <dbReference type="Proteomes" id="UP000007494"/>
    </source>
</evidence>
<dbReference type="CDD" id="cd02961">
    <property type="entry name" value="PDI_a_family"/>
    <property type="match status" value="1"/>
</dbReference>
<dbReference type="InterPro" id="IPR013766">
    <property type="entry name" value="Thioredoxin_domain"/>
</dbReference>
<evidence type="ECO:0000256" key="1">
    <source>
        <dbReference type="ARBA" id="ARBA00001182"/>
    </source>
</evidence>
<dbReference type="GeneID" id="13445673"/>
<dbReference type="Gene3D" id="3.40.30.10">
    <property type="entry name" value="Glutaredoxin"/>
    <property type="match status" value="4"/>
</dbReference>
<evidence type="ECO:0000256" key="9">
    <source>
        <dbReference type="SAM" id="SignalP"/>
    </source>
</evidence>
<dbReference type="AlphaFoldDB" id="F0VPV8"/>
<feature type="region of interest" description="Disordered" evidence="8">
    <location>
        <begin position="589"/>
        <end position="675"/>
    </location>
</feature>
<accession>F0VPV8</accession>
<dbReference type="PANTHER" id="PTHR18929:SF132">
    <property type="entry name" value="PROTEIN DISULFIDE-ISOMERASE A3"/>
    <property type="match status" value="1"/>
</dbReference>
<keyword evidence="9" id="KW-0732">Signal</keyword>
<dbReference type="EMBL" id="LN714487">
    <property type="protein sequence ID" value="CEL70498.1"/>
    <property type="molecule type" value="Genomic_DNA"/>
</dbReference>
<dbReference type="GO" id="GO:0003756">
    <property type="term" value="F:protein disulfide isomerase activity"/>
    <property type="evidence" value="ECO:0007669"/>
    <property type="project" value="UniProtKB-EC"/>
</dbReference>
<reference evidence="11" key="2">
    <citation type="submission" date="2011-03" db="EMBL/GenBank/DDBJ databases">
        <title>Comparative genomics and transcriptomics of Neospora caninum and Toxoplasma gondii.</title>
        <authorList>
            <person name="Reid A.J."/>
            <person name="Sohal A."/>
            <person name="Harris D."/>
            <person name="Quail M."/>
            <person name="Sanders M."/>
            <person name="Berriman M."/>
            <person name="Wastling J.M."/>
            <person name="Pain A."/>
        </authorList>
    </citation>
    <scope>NUCLEOTIDE SEQUENCE</scope>
    <source>
        <strain evidence="11">Liverpool</strain>
    </source>
</reference>
<dbReference type="SUPFAM" id="SSF52833">
    <property type="entry name" value="Thioredoxin-like"/>
    <property type="match status" value="2"/>
</dbReference>
<name>F0VPV8_NEOCL</name>
<dbReference type="InParanoid" id="F0VPV8"/>
<feature type="domain" description="Thioredoxin" evidence="10">
    <location>
        <begin position="115"/>
        <end position="241"/>
    </location>
</feature>
<dbReference type="Proteomes" id="UP000007494">
    <property type="component" value="Chromosome XII"/>
</dbReference>
<dbReference type="eggNOG" id="KOG0190">
    <property type="taxonomic scope" value="Eukaryota"/>
</dbReference>
<dbReference type="Pfam" id="PF00085">
    <property type="entry name" value="Thioredoxin"/>
    <property type="match status" value="2"/>
</dbReference>
<dbReference type="GO" id="GO:0005788">
    <property type="term" value="C:endoplasmic reticulum lumen"/>
    <property type="evidence" value="ECO:0007669"/>
    <property type="project" value="UniProtKB-SubCell"/>
</dbReference>
<evidence type="ECO:0000256" key="4">
    <source>
        <dbReference type="ARBA" id="ARBA00012723"/>
    </source>
</evidence>
<keyword evidence="5" id="KW-0256">Endoplasmic reticulum</keyword>
<protein>
    <recommendedName>
        <fullName evidence="4">protein disulfide-isomerase</fullName>
        <ecNumber evidence="4">5.3.4.1</ecNumber>
    </recommendedName>
</protein>
<reference evidence="13" key="3">
    <citation type="journal article" date="2012" name="PLoS Pathog.">
        <title>Comparative genomics of the apicomplexan parasites Toxoplasma gondii and Neospora caninum: Coccidia differing in host range and transmission strategy.</title>
        <authorList>
            <person name="Reid A.J."/>
            <person name="Vermont S.J."/>
            <person name="Cotton J.A."/>
            <person name="Harris D."/>
            <person name="Hill-Cawthorne G.A."/>
            <person name="Konen-Waisman S."/>
            <person name="Latham S.M."/>
            <person name="Mourier T."/>
            <person name="Norton R."/>
            <person name="Quail M.A."/>
            <person name="Sanders M."/>
            <person name="Shanmugam D."/>
            <person name="Sohal A."/>
            <person name="Wasmuth J.D."/>
            <person name="Brunk B."/>
            <person name="Grigg M.E."/>
            <person name="Howard J.C."/>
            <person name="Parkinson J."/>
            <person name="Roos D.S."/>
            <person name="Trees A.J."/>
            <person name="Berriman M."/>
            <person name="Pain A."/>
            <person name="Wastling J.M."/>
        </authorList>
    </citation>
    <scope>NUCLEOTIDE SEQUENCE [LARGE SCALE GENOMIC DNA]</scope>
    <source>
        <strain evidence="13">Liverpool</strain>
    </source>
</reference>